<dbReference type="InterPro" id="IPR036249">
    <property type="entry name" value="Thioredoxin-like_sf"/>
</dbReference>
<dbReference type="GO" id="GO:0045454">
    <property type="term" value="P:cell redox homeostasis"/>
    <property type="evidence" value="ECO:0007669"/>
    <property type="project" value="TreeGrafter"/>
</dbReference>
<dbReference type="AlphaFoldDB" id="A0A1S1N9Z7"/>
<keyword evidence="14 18" id="KW-1015">Disulfide bond</keyword>
<feature type="domain" description="Thioredoxin" evidence="19">
    <location>
        <begin position="456"/>
        <end position="594"/>
    </location>
</feature>
<feature type="chain" id="PRO_5010391199" description="Thiol:disulfide interchange protein DsbD" evidence="18">
    <location>
        <begin position="19"/>
        <end position="597"/>
    </location>
</feature>
<dbReference type="SUPFAM" id="SSF74863">
    <property type="entry name" value="Thiol:disulfide interchange protein DsbD, N-terminal domain (DsbD-alpha)"/>
    <property type="match status" value="1"/>
</dbReference>
<evidence type="ECO:0000256" key="1">
    <source>
        <dbReference type="ARBA" id="ARBA00004429"/>
    </source>
</evidence>
<dbReference type="Pfam" id="PF11412">
    <property type="entry name" value="DsbD_N"/>
    <property type="match status" value="1"/>
</dbReference>
<dbReference type="GO" id="GO:0047134">
    <property type="term" value="F:protein-disulfide reductase [NAD(P)H] activity"/>
    <property type="evidence" value="ECO:0007669"/>
    <property type="project" value="UniProtKB-UniRule"/>
</dbReference>
<protein>
    <recommendedName>
        <fullName evidence="18">Thiol:disulfide interchange protein DsbD</fullName>
        <ecNumber evidence="18">1.8.1.8</ecNumber>
    </recommendedName>
    <alternativeName>
        <fullName evidence="18">Protein-disulfide reductase</fullName>
        <shortName evidence="18">Disulfide reductase</shortName>
    </alternativeName>
</protein>
<feature type="transmembrane region" description="Helical" evidence="18">
    <location>
        <begin position="439"/>
        <end position="460"/>
    </location>
</feature>
<dbReference type="SUPFAM" id="SSF52833">
    <property type="entry name" value="Thioredoxin-like"/>
    <property type="match status" value="1"/>
</dbReference>
<keyword evidence="12 18" id="KW-0520">NAD</keyword>
<comment type="catalytic activity">
    <reaction evidence="16 18">
        <text>[protein]-dithiol + NAD(+) = [protein]-disulfide + NADH + H(+)</text>
        <dbReference type="Rhea" id="RHEA:18749"/>
        <dbReference type="Rhea" id="RHEA-COMP:10593"/>
        <dbReference type="Rhea" id="RHEA-COMP:10594"/>
        <dbReference type="ChEBI" id="CHEBI:15378"/>
        <dbReference type="ChEBI" id="CHEBI:29950"/>
        <dbReference type="ChEBI" id="CHEBI:50058"/>
        <dbReference type="ChEBI" id="CHEBI:57540"/>
        <dbReference type="ChEBI" id="CHEBI:57945"/>
        <dbReference type="EC" id="1.8.1.8"/>
    </reaction>
</comment>
<feature type="transmembrane region" description="Helical" evidence="18">
    <location>
        <begin position="345"/>
        <end position="366"/>
    </location>
</feature>
<dbReference type="STRING" id="327939.BIW53_06830"/>
<dbReference type="Pfam" id="PF02683">
    <property type="entry name" value="DsbD_TM"/>
    <property type="match status" value="1"/>
</dbReference>
<dbReference type="InterPro" id="IPR036929">
    <property type="entry name" value="DsbDN_sf"/>
</dbReference>
<evidence type="ECO:0000256" key="6">
    <source>
        <dbReference type="ARBA" id="ARBA00022692"/>
    </source>
</evidence>
<feature type="transmembrane region" description="Helical" evidence="18">
    <location>
        <begin position="409"/>
        <end position="427"/>
    </location>
</feature>
<evidence type="ECO:0000256" key="12">
    <source>
        <dbReference type="ARBA" id="ARBA00023027"/>
    </source>
</evidence>
<feature type="transmembrane region" description="Helical" evidence="18">
    <location>
        <begin position="229"/>
        <end position="254"/>
    </location>
</feature>
<dbReference type="Pfam" id="PF13899">
    <property type="entry name" value="Thioredoxin_7"/>
    <property type="match status" value="1"/>
</dbReference>
<comment type="catalytic activity">
    <reaction evidence="17 18">
        <text>[protein]-dithiol + NADP(+) = [protein]-disulfide + NADPH + H(+)</text>
        <dbReference type="Rhea" id="RHEA:18753"/>
        <dbReference type="Rhea" id="RHEA-COMP:10593"/>
        <dbReference type="Rhea" id="RHEA-COMP:10594"/>
        <dbReference type="ChEBI" id="CHEBI:15378"/>
        <dbReference type="ChEBI" id="CHEBI:29950"/>
        <dbReference type="ChEBI" id="CHEBI:50058"/>
        <dbReference type="ChEBI" id="CHEBI:57783"/>
        <dbReference type="ChEBI" id="CHEBI:58349"/>
        <dbReference type="EC" id="1.8.1.8"/>
    </reaction>
</comment>
<dbReference type="InterPro" id="IPR013766">
    <property type="entry name" value="Thioredoxin_domain"/>
</dbReference>
<accession>A0A1S1N9Z7</accession>
<keyword evidence="11 18" id="KW-0560">Oxidoreductase</keyword>
<evidence type="ECO:0000313" key="21">
    <source>
        <dbReference type="Proteomes" id="UP000180253"/>
    </source>
</evidence>
<keyword evidence="6 18" id="KW-0812">Transmembrane</keyword>
<evidence type="ECO:0000256" key="15">
    <source>
        <dbReference type="ARBA" id="ARBA00023284"/>
    </source>
</evidence>
<keyword evidence="15 18" id="KW-0676">Redox-active center</keyword>
<proteinExistence type="inferred from homology"/>
<keyword evidence="21" id="KW-1185">Reference proteome</keyword>
<dbReference type="CDD" id="cd02953">
    <property type="entry name" value="DsbDgamma"/>
    <property type="match status" value="1"/>
</dbReference>
<feature type="transmembrane region" description="Helical" evidence="18">
    <location>
        <begin position="307"/>
        <end position="325"/>
    </location>
</feature>
<sequence precursor="true">MRALLFVFSLMWLLPAQANNDVLNSLLAPKQDTFLPVNEAFKFDFDQQGNILFTGWDIAPGYYLYKKKLEIIAKNADIDVGEYADGVEIEDEFFGRTEVYFDSFSVVSKLSNISDDAVVKIRYQGCAEAGLCYPPEVITIPLSPLAMVQGSGKSTANTQATKAAVISEPTSSDEELSFTERLANQSLMANLAIFFMVGVGLAFTPCVFPMFPILSSLIAGQKGLSTKRAFSLSFVYVQGMAVTYALLGLVVAALGGQVQGYIQHPAVLISFSLLFVLLAMAMFGWYEIKLPNSVMSRLTAISNQQKGGNYLGVFSMGVLSGLIASPCTTAPLSAALLYVAQSGDYFIGGITLYALSLGMGLPLLLLGTSGGKLLPKAGAWMEQVKTLFGFIMLVVPLILLERIVDFDIILWLASGLMLATALYLHHWQSQQNTGLLKTLLWGIASLLLVSALMVSKHLIWPSKTINVAQTTQGEKKFQLVADLDALREAIEQANDNGQIAIVDLYADWCVACKEFEKYTFFEPEVQQQFKHFALLKLDLTQNNDKSIEIMKEFNVFGLPTMLFFDSQGNELPDLRVTGFLGPEPFAKHLEKVRVAVQ</sequence>
<feature type="transmembrane region" description="Helical" evidence="18">
    <location>
        <begin position="266"/>
        <end position="286"/>
    </location>
</feature>
<comment type="similarity">
    <text evidence="2 18">Belongs to the thioredoxin family. DsbD subfamily.</text>
</comment>
<feature type="disulfide bond" description="Redox-active" evidence="18">
    <location>
        <begin position="509"/>
        <end position="512"/>
    </location>
</feature>
<dbReference type="PROSITE" id="PS51352">
    <property type="entry name" value="THIOREDOXIN_2"/>
    <property type="match status" value="1"/>
</dbReference>
<evidence type="ECO:0000256" key="5">
    <source>
        <dbReference type="ARBA" id="ARBA00022519"/>
    </source>
</evidence>
<dbReference type="HAMAP" id="MF_00399">
    <property type="entry name" value="DbsD"/>
    <property type="match status" value="1"/>
</dbReference>
<comment type="caution">
    <text evidence="18">Lacks conserved residue(s) required for the propagation of feature annotation.</text>
</comment>
<dbReference type="PROSITE" id="PS00194">
    <property type="entry name" value="THIOREDOXIN_1"/>
    <property type="match status" value="1"/>
</dbReference>
<evidence type="ECO:0000256" key="14">
    <source>
        <dbReference type="ARBA" id="ARBA00023157"/>
    </source>
</evidence>
<keyword evidence="4 18" id="KW-1003">Cell membrane</keyword>
<evidence type="ECO:0000256" key="16">
    <source>
        <dbReference type="ARBA" id="ARBA00047388"/>
    </source>
</evidence>
<dbReference type="EC" id="1.8.1.8" evidence="18"/>
<evidence type="ECO:0000256" key="8">
    <source>
        <dbReference type="ARBA" id="ARBA00022748"/>
    </source>
</evidence>
<evidence type="ECO:0000256" key="18">
    <source>
        <dbReference type="HAMAP-Rule" id="MF_00399"/>
    </source>
</evidence>
<feature type="signal peptide" evidence="18">
    <location>
        <begin position="1"/>
        <end position="18"/>
    </location>
</feature>
<comment type="subcellular location">
    <subcellularLocation>
        <location evidence="1 18">Cell inner membrane</location>
        <topology evidence="1 18">Multi-pass membrane protein</topology>
    </subcellularLocation>
</comment>
<dbReference type="InterPro" id="IPR028250">
    <property type="entry name" value="DsbDN"/>
</dbReference>
<dbReference type="PANTHER" id="PTHR32234:SF0">
    <property type="entry name" value="THIOL:DISULFIDE INTERCHANGE PROTEIN DSBD"/>
    <property type="match status" value="1"/>
</dbReference>
<dbReference type="RefSeq" id="WP_070991120.1">
    <property type="nucleotide sequence ID" value="NZ_CBCSHD010000003.1"/>
</dbReference>
<reference evidence="20 21" key="1">
    <citation type="submission" date="2016-10" db="EMBL/GenBank/DDBJ databases">
        <title>Pseudoalteromonas amylolytica sp. nov., isolated from the surface seawater.</title>
        <authorList>
            <person name="Wu Y.-H."/>
            <person name="Cheng H."/>
            <person name="Jin X.-B."/>
            <person name="Wang C.-S."/>
            <person name="Xu X.-W."/>
        </authorList>
    </citation>
    <scope>NUCLEOTIDE SEQUENCE [LARGE SCALE GENOMIC DNA]</scope>
    <source>
        <strain evidence="20 21">JCM 12483</strain>
    </source>
</reference>
<dbReference type="InterPro" id="IPR017937">
    <property type="entry name" value="Thioredoxin_CS"/>
</dbReference>
<keyword evidence="5 18" id="KW-0997">Cell inner membrane</keyword>
<evidence type="ECO:0000313" key="20">
    <source>
        <dbReference type="EMBL" id="OHU96254.1"/>
    </source>
</evidence>
<dbReference type="InterPro" id="IPR035671">
    <property type="entry name" value="DsbD_gamma"/>
</dbReference>
<keyword evidence="13 18" id="KW-0472">Membrane</keyword>
<dbReference type="Proteomes" id="UP000180253">
    <property type="component" value="Unassembled WGS sequence"/>
</dbReference>
<comment type="caution">
    <text evidence="20">The sequence shown here is derived from an EMBL/GenBank/DDBJ whole genome shotgun (WGS) entry which is preliminary data.</text>
</comment>
<dbReference type="PANTHER" id="PTHR32234">
    <property type="entry name" value="THIOL:DISULFIDE INTERCHANGE PROTEIN DSBD"/>
    <property type="match status" value="1"/>
</dbReference>
<evidence type="ECO:0000256" key="10">
    <source>
        <dbReference type="ARBA" id="ARBA00022989"/>
    </source>
</evidence>
<evidence type="ECO:0000256" key="11">
    <source>
        <dbReference type="ARBA" id="ARBA00023002"/>
    </source>
</evidence>
<name>A0A1S1N9Z7_9GAMM</name>
<dbReference type="GO" id="GO:0005886">
    <property type="term" value="C:plasma membrane"/>
    <property type="evidence" value="ECO:0007669"/>
    <property type="project" value="UniProtKB-SubCell"/>
</dbReference>
<evidence type="ECO:0000259" key="19">
    <source>
        <dbReference type="PROSITE" id="PS51352"/>
    </source>
</evidence>
<gene>
    <name evidence="18" type="primary">dsbD</name>
    <name evidence="20" type="ORF">BIW53_06830</name>
</gene>
<evidence type="ECO:0000256" key="4">
    <source>
        <dbReference type="ARBA" id="ARBA00022475"/>
    </source>
</evidence>
<feature type="transmembrane region" description="Helical" evidence="18">
    <location>
        <begin position="387"/>
        <end position="403"/>
    </location>
</feature>
<dbReference type="InterPro" id="IPR003834">
    <property type="entry name" value="Cyt_c_assmbl_TM_dom"/>
</dbReference>
<feature type="disulfide bond" description="Redox-active" evidence="18">
    <location>
        <begin position="126"/>
        <end position="132"/>
    </location>
</feature>
<keyword evidence="3 18" id="KW-0813">Transport</keyword>
<evidence type="ECO:0000256" key="3">
    <source>
        <dbReference type="ARBA" id="ARBA00022448"/>
    </source>
</evidence>
<dbReference type="Gene3D" id="2.60.40.1250">
    <property type="entry name" value="Thiol:disulfide interchange protein DsbD, N-terminal domain"/>
    <property type="match status" value="1"/>
</dbReference>
<dbReference type="Gene3D" id="3.40.30.10">
    <property type="entry name" value="Glutaredoxin"/>
    <property type="match status" value="1"/>
</dbReference>
<feature type="transmembrane region" description="Helical" evidence="18">
    <location>
        <begin position="187"/>
        <end position="208"/>
    </location>
</feature>
<dbReference type="GO" id="GO:0017004">
    <property type="term" value="P:cytochrome complex assembly"/>
    <property type="evidence" value="ECO:0007669"/>
    <property type="project" value="UniProtKB-UniRule"/>
</dbReference>
<keyword evidence="10 18" id="KW-1133">Transmembrane helix</keyword>
<keyword evidence="9 18" id="KW-0249">Electron transport</keyword>
<evidence type="ECO:0000256" key="2">
    <source>
        <dbReference type="ARBA" id="ARBA00007241"/>
    </source>
</evidence>
<dbReference type="GO" id="GO:0009055">
    <property type="term" value="F:electron transfer activity"/>
    <property type="evidence" value="ECO:0007669"/>
    <property type="project" value="UniProtKB-UniRule"/>
</dbReference>
<evidence type="ECO:0000256" key="17">
    <source>
        <dbReference type="ARBA" id="ARBA00047804"/>
    </source>
</evidence>
<evidence type="ECO:0000256" key="13">
    <source>
        <dbReference type="ARBA" id="ARBA00023136"/>
    </source>
</evidence>
<dbReference type="InterPro" id="IPR022910">
    <property type="entry name" value="Thiol_diS_interchange_DbsD"/>
</dbReference>
<evidence type="ECO:0000256" key="9">
    <source>
        <dbReference type="ARBA" id="ARBA00022982"/>
    </source>
</evidence>
<organism evidence="20 21">
    <name type="scientific">Pseudoalteromonas byunsanensis</name>
    <dbReference type="NCBI Taxonomy" id="327939"/>
    <lineage>
        <taxon>Bacteria</taxon>
        <taxon>Pseudomonadati</taxon>
        <taxon>Pseudomonadota</taxon>
        <taxon>Gammaproteobacteria</taxon>
        <taxon>Alteromonadales</taxon>
        <taxon>Pseudoalteromonadaceae</taxon>
        <taxon>Pseudoalteromonas</taxon>
    </lineage>
</organism>
<keyword evidence="8 18" id="KW-0201">Cytochrome c-type biogenesis</keyword>
<keyword evidence="7 18" id="KW-0732">Signal</keyword>
<dbReference type="OrthoDB" id="9811036at2"/>
<evidence type="ECO:0000256" key="7">
    <source>
        <dbReference type="ARBA" id="ARBA00022729"/>
    </source>
</evidence>
<comment type="function">
    <text evidence="18">Required to facilitate the formation of correct disulfide bonds in some periplasmic proteins and for the assembly of the periplasmic c-type cytochromes. Acts by transferring electrons from cytoplasmic thioredoxin to the periplasm. This transfer involves a cascade of disulfide bond formation and reduction steps.</text>
</comment>
<dbReference type="NCBIfam" id="NF001419">
    <property type="entry name" value="PRK00293.1"/>
    <property type="match status" value="1"/>
</dbReference>
<dbReference type="EMBL" id="MNAN01000027">
    <property type="protein sequence ID" value="OHU96254.1"/>
    <property type="molecule type" value="Genomic_DNA"/>
</dbReference>